<reference evidence="5 6" key="1">
    <citation type="submission" date="2017-04" db="EMBL/GenBank/DDBJ databases">
        <title>Genome Sequence of the Model Brown-Rot Fungus Postia placenta SB12.</title>
        <authorList>
            <consortium name="DOE Joint Genome Institute"/>
            <person name="Gaskell J."/>
            <person name="Kersten P."/>
            <person name="Larrondo L.F."/>
            <person name="Canessa P."/>
            <person name="Martinez D."/>
            <person name="Hibbett D."/>
            <person name="Schmoll M."/>
            <person name="Kubicek C.P."/>
            <person name="Martinez A.T."/>
            <person name="Yadav J."/>
            <person name="Master E."/>
            <person name="Magnuson J.K."/>
            <person name="James T."/>
            <person name="Yaver D."/>
            <person name="Berka R."/>
            <person name="Labutti K."/>
            <person name="Lipzen A."/>
            <person name="Aerts A."/>
            <person name="Barry K."/>
            <person name="Henrissat B."/>
            <person name="Blanchette R."/>
            <person name="Grigoriev I."/>
            <person name="Cullen D."/>
        </authorList>
    </citation>
    <scope>NUCLEOTIDE SEQUENCE [LARGE SCALE GENOMIC DNA]</scope>
    <source>
        <strain evidence="5 6">MAD-698-R-SB12</strain>
    </source>
</reference>
<dbReference type="RefSeq" id="XP_024337275.1">
    <property type="nucleotide sequence ID" value="XM_024486198.1"/>
</dbReference>
<keyword evidence="3 5" id="KW-0808">Transferase</keyword>
<dbReference type="Pfam" id="PF01501">
    <property type="entry name" value="Glyco_transf_8"/>
    <property type="match status" value="1"/>
</dbReference>
<dbReference type="STRING" id="670580.A0A1X6MVV8"/>
<protein>
    <submittedName>
        <fullName evidence="5">Glycosyltransferase family 8 protein</fullName>
    </submittedName>
</protein>
<evidence type="ECO:0000256" key="3">
    <source>
        <dbReference type="ARBA" id="ARBA00022679"/>
    </source>
</evidence>
<dbReference type="InterPro" id="IPR050748">
    <property type="entry name" value="Glycosyltrans_8_dom-fam"/>
</dbReference>
<dbReference type="InterPro" id="IPR029063">
    <property type="entry name" value="SAM-dependent_MTases_sf"/>
</dbReference>
<evidence type="ECO:0000313" key="6">
    <source>
        <dbReference type="Proteomes" id="UP000194127"/>
    </source>
</evidence>
<gene>
    <name evidence="5" type="ORF">POSPLADRAFT_1148557</name>
</gene>
<dbReference type="PANTHER" id="PTHR13778:SF47">
    <property type="entry name" value="LIPOPOLYSACCHARIDE 1,3-GALACTOSYLTRANSFERASE"/>
    <property type="match status" value="1"/>
</dbReference>
<dbReference type="InterPro" id="IPR029044">
    <property type="entry name" value="Nucleotide-diphossugar_trans"/>
</dbReference>
<dbReference type="Pfam" id="PF13578">
    <property type="entry name" value="Methyltransf_24"/>
    <property type="match status" value="1"/>
</dbReference>
<evidence type="ECO:0000256" key="2">
    <source>
        <dbReference type="ARBA" id="ARBA00022676"/>
    </source>
</evidence>
<evidence type="ECO:0000256" key="4">
    <source>
        <dbReference type="ARBA" id="ARBA00022723"/>
    </source>
</evidence>
<evidence type="ECO:0000256" key="1">
    <source>
        <dbReference type="ARBA" id="ARBA00006351"/>
    </source>
</evidence>
<sequence length="532" mass="60312">MSTKDNVEYRFTPTQDWFSVNVDSWRLLFPLVESKSPRVLEVGSWEGRSAVFLLTELCTNSGDITCIDHFDLMSTEAGRERYTNITHNLSITGKPFRVIDEFSIPGLMRLLEEETTSPDAGYDWIYVDGSHEADDTFLDGELCWRLARKGAIIIFDDYHWDTEPEESIHHPKRGIDSFMTLHSGEFEVLSSPTQYQMILRKTSSMRIGFLVKDKAHQNIGEAFGYGMNIAIATDPAYAMAAAVAIHSVIAHTKSRLTIYVLDLGLGDNDRDKLRRSMPRRADATMVFIPLDYASERKEKATWAKIDMIDVLPVERVLYLDADVLVRADIWGLWSTDLRGKPIGAAIDVGFPEGHSGTVRKPYFNAGVLLLDLAAVRRTLQALQGAAREYTTSRFRDQDLLNAYFEANWAEVSLKWNAQGIATYAELPTEARQNIDMGLLKNPYIVHFTGPVNPTLEVVLNPYVQPYTAKPWGYAGAPGHPHGEEWWNVVEQTAWKGWRASEEYRMLCASEKERAIRAAVDKFEQTVEQRLEV</sequence>
<keyword evidence="6" id="KW-1185">Reference proteome</keyword>
<dbReference type="GeneID" id="36331147"/>
<keyword evidence="2" id="KW-0328">Glycosyltransferase</keyword>
<dbReference type="SUPFAM" id="SSF53448">
    <property type="entry name" value="Nucleotide-diphospho-sugar transferases"/>
    <property type="match status" value="1"/>
</dbReference>
<comment type="similarity">
    <text evidence="1">Belongs to the glycosyltransferase 8 family.</text>
</comment>
<evidence type="ECO:0000313" key="5">
    <source>
        <dbReference type="EMBL" id="OSX60481.1"/>
    </source>
</evidence>
<dbReference type="Gene3D" id="3.90.550.10">
    <property type="entry name" value="Spore Coat Polysaccharide Biosynthesis Protein SpsA, Chain A"/>
    <property type="match status" value="1"/>
</dbReference>
<dbReference type="Gene3D" id="3.40.50.150">
    <property type="entry name" value="Vaccinia Virus protein VP39"/>
    <property type="match status" value="1"/>
</dbReference>
<organism evidence="5 6">
    <name type="scientific">Postia placenta MAD-698-R-SB12</name>
    <dbReference type="NCBI Taxonomy" id="670580"/>
    <lineage>
        <taxon>Eukaryota</taxon>
        <taxon>Fungi</taxon>
        <taxon>Dikarya</taxon>
        <taxon>Basidiomycota</taxon>
        <taxon>Agaricomycotina</taxon>
        <taxon>Agaricomycetes</taxon>
        <taxon>Polyporales</taxon>
        <taxon>Adustoporiaceae</taxon>
        <taxon>Rhodonia</taxon>
    </lineage>
</organism>
<dbReference type="AlphaFoldDB" id="A0A1X6MVV8"/>
<dbReference type="SUPFAM" id="SSF53335">
    <property type="entry name" value="S-adenosyl-L-methionine-dependent methyltransferases"/>
    <property type="match status" value="1"/>
</dbReference>
<dbReference type="EMBL" id="KZ110600">
    <property type="protein sequence ID" value="OSX60481.1"/>
    <property type="molecule type" value="Genomic_DNA"/>
</dbReference>
<dbReference type="InterPro" id="IPR002495">
    <property type="entry name" value="Glyco_trans_8"/>
</dbReference>
<dbReference type="OrthoDB" id="2014201at2759"/>
<dbReference type="GO" id="GO:0016757">
    <property type="term" value="F:glycosyltransferase activity"/>
    <property type="evidence" value="ECO:0007669"/>
    <property type="project" value="UniProtKB-KW"/>
</dbReference>
<dbReference type="GO" id="GO:0046872">
    <property type="term" value="F:metal ion binding"/>
    <property type="evidence" value="ECO:0007669"/>
    <property type="project" value="UniProtKB-KW"/>
</dbReference>
<dbReference type="Proteomes" id="UP000194127">
    <property type="component" value="Unassembled WGS sequence"/>
</dbReference>
<accession>A0A1X6MVV8</accession>
<name>A0A1X6MVV8_9APHY</name>
<keyword evidence="4" id="KW-0479">Metal-binding</keyword>
<proteinExistence type="inferred from homology"/>
<dbReference type="PANTHER" id="PTHR13778">
    <property type="entry name" value="GLYCOSYLTRANSFERASE 8 DOMAIN-CONTAINING PROTEIN"/>
    <property type="match status" value="1"/>
</dbReference>